<gene>
    <name evidence="1" type="ORF">DB30_02081</name>
</gene>
<sequence length="198" mass="21478">MVMAAAGMVLGRYYRQVVSALLQAHAHAIAEAAALEARIATLVDAGEYPWPAFTADVASASARLQHSELVAIGKRIVATCKPEFERWGFDSAEAILTDLDAPFGATIIDPPEHERMMTAKYEPGYALFCAGAVHPAGLVEGYLRGIVEMYEGTVTDLVCHAVQMEGHATHLIELRWSSPVRVTRRPRVASAPPIRRVA</sequence>
<evidence type="ECO:0000313" key="1">
    <source>
        <dbReference type="EMBL" id="KIG12059.1"/>
    </source>
</evidence>
<reference evidence="1 2" key="1">
    <citation type="submission" date="2014-12" db="EMBL/GenBank/DDBJ databases">
        <title>Genome assembly of Enhygromyxa salina DSM 15201.</title>
        <authorList>
            <person name="Sharma G."/>
            <person name="Subramanian S."/>
        </authorList>
    </citation>
    <scope>NUCLEOTIDE SEQUENCE [LARGE SCALE GENOMIC DNA]</scope>
    <source>
        <strain evidence="1 2">DSM 15201</strain>
    </source>
</reference>
<evidence type="ECO:0008006" key="3">
    <source>
        <dbReference type="Google" id="ProtNLM"/>
    </source>
</evidence>
<evidence type="ECO:0000313" key="2">
    <source>
        <dbReference type="Proteomes" id="UP000031599"/>
    </source>
</evidence>
<comment type="caution">
    <text evidence="1">The sequence shown here is derived from an EMBL/GenBank/DDBJ whole genome shotgun (WGS) entry which is preliminary data.</text>
</comment>
<name>A0A0C1Z377_9BACT</name>
<dbReference type="Proteomes" id="UP000031599">
    <property type="component" value="Unassembled WGS sequence"/>
</dbReference>
<organism evidence="1 2">
    <name type="scientific">Enhygromyxa salina</name>
    <dbReference type="NCBI Taxonomy" id="215803"/>
    <lineage>
        <taxon>Bacteria</taxon>
        <taxon>Pseudomonadati</taxon>
        <taxon>Myxococcota</taxon>
        <taxon>Polyangia</taxon>
        <taxon>Nannocystales</taxon>
        <taxon>Nannocystaceae</taxon>
        <taxon>Enhygromyxa</taxon>
    </lineage>
</organism>
<dbReference type="AlphaFoldDB" id="A0A0C1Z377"/>
<dbReference type="EMBL" id="JMCC02000154">
    <property type="protein sequence ID" value="KIG12059.1"/>
    <property type="molecule type" value="Genomic_DNA"/>
</dbReference>
<protein>
    <recommendedName>
        <fullName evidence="3">Heme NO binding protein</fullName>
    </recommendedName>
</protein>
<accession>A0A0C1Z377</accession>
<proteinExistence type="predicted"/>